<dbReference type="PRINTS" id="PR00039">
    <property type="entry name" value="HTHLYSR"/>
</dbReference>
<keyword evidence="4" id="KW-0804">Transcription</keyword>
<organism evidence="6 7">
    <name type="scientific">Vibrio galatheae</name>
    <dbReference type="NCBI Taxonomy" id="579748"/>
    <lineage>
        <taxon>Bacteria</taxon>
        <taxon>Pseudomonadati</taxon>
        <taxon>Pseudomonadota</taxon>
        <taxon>Gammaproteobacteria</taxon>
        <taxon>Vibrionales</taxon>
        <taxon>Vibrionaceae</taxon>
        <taxon>Vibrio</taxon>
    </lineage>
</organism>
<dbReference type="InterPro" id="IPR005119">
    <property type="entry name" value="LysR_subst-bd"/>
</dbReference>
<name>A0A0F4NQ49_9VIBR</name>
<evidence type="ECO:0000259" key="5">
    <source>
        <dbReference type="PROSITE" id="PS50931"/>
    </source>
</evidence>
<dbReference type="InterPro" id="IPR036388">
    <property type="entry name" value="WH-like_DNA-bd_sf"/>
</dbReference>
<keyword evidence="2" id="KW-0805">Transcription regulation</keyword>
<dbReference type="FunFam" id="1.10.10.10:FF:000001">
    <property type="entry name" value="LysR family transcriptional regulator"/>
    <property type="match status" value="1"/>
</dbReference>
<protein>
    <submittedName>
        <fullName evidence="6">Glycine cleavage system regulatory protein</fullName>
    </submittedName>
</protein>
<accession>A0A0F4NQ49</accession>
<dbReference type="OrthoDB" id="5526340at2"/>
<reference evidence="6 7" key="1">
    <citation type="journal article" date="2015" name="BMC Genomics">
        <title>Genome mining reveals unlocked bioactive potential of marine Gram-negative bacteria.</title>
        <authorList>
            <person name="Machado H."/>
            <person name="Sonnenschein E.C."/>
            <person name="Melchiorsen J."/>
            <person name="Gram L."/>
        </authorList>
    </citation>
    <scope>NUCLEOTIDE SEQUENCE [LARGE SCALE GENOMIC DNA]</scope>
    <source>
        <strain evidence="6 7">S2757</strain>
    </source>
</reference>
<dbReference type="STRING" id="579748.TW81_01360"/>
<dbReference type="Gene3D" id="1.10.10.10">
    <property type="entry name" value="Winged helix-like DNA-binding domain superfamily/Winged helix DNA-binding domain"/>
    <property type="match status" value="1"/>
</dbReference>
<dbReference type="Pfam" id="PF03466">
    <property type="entry name" value="LysR_substrate"/>
    <property type="match status" value="1"/>
</dbReference>
<sequence length="310" mass="35867">MKERLPPLQGIYYFYTAARLGSFKLAAEELYVTAAAISQQIRQLEDFLGAELFYRQHRKVSLTMEGEILYQQAQRGFDHLHRGIRQINQDPNPNQLSISTLPSFAQHWLVPRIGNFRLQNPDLELMIEPTSDLADFQNSNLDLCIRYGPGDYPNINSQLLFEELLYPVCHPIYQEQHGIYELSDLTGADLIEDYWRDIDWGIWLNNVGHKASKPSLKYNGSHFVLEGALAVQGVALAKHTLAQRYIDEGKLVRIGNLAQRTDYNYFLCAPRAYFKRDKIKRFCQWIFAQAEECRKVDHLGLEIIDSRSPK</sequence>
<dbReference type="InterPro" id="IPR036390">
    <property type="entry name" value="WH_DNA-bd_sf"/>
</dbReference>
<dbReference type="Pfam" id="PF00126">
    <property type="entry name" value="HTH_1"/>
    <property type="match status" value="1"/>
</dbReference>
<dbReference type="PATRIC" id="fig|579748.3.peg.280"/>
<comment type="caution">
    <text evidence="6">The sequence shown here is derived from an EMBL/GenBank/DDBJ whole genome shotgun (WGS) entry which is preliminary data.</text>
</comment>
<feature type="domain" description="HTH lysR-type" evidence="5">
    <location>
        <begin position="6"/>
        <end position="63"/>
    </location>
</feature>
<dbReference type="SUPFAM" id="SSF46785">
    <property type="entry name" value="Winged helix' DNA-binding domain"/>
    <property type="match status" value="1"/>
</dbReference>
<evidence type="ECO:0000256" key="4">
    <source>
        <dbReference type="ARBA" id="ARBA00023163"/>
    </source>
</evidence>
<keyword evidence="3" id="KW-0238">DNA-binding</keyword>
<comment type="similarity">
    <text evidence="1">Belongs to the LysR transcriptional regulatory family.</text>
</comment>
<dbReference type="RefSeq" id="WP_045953931.1">
    <property type="nucleotide sequence ID" value="NZ_JXXV01000005.1"/>
</dbReference>
<dbReference type="EMBL" id="JXXV01000005">
    <property type="protein sequence ID" value="KJY84999.1"/>
    <property type="molecule type" value="Genomic_DNA"/>
</dbReference>
<evidence type="ECO:0000256" key="3">
    <source>
        <dbReference type="ARBA" id="ARBA00023125"/>
    </source>
</evidence>
<dbReference type="GO" id="GO:0006351">
    <property type="term" value="P:DNA-templated transcription"/>
    <property type="evidence" value="ECO:0007669"/>
    <property type="project" value="TreeGrafter"/>
</dbReference>
<gene>
    <name evidence="6" type="ORF">TW81_01360</name>
</gene>
<evidence type="ECO:0000313" key="6">
    <source>
        <dbReference type="EMBL" id="KJY84999.1"/>
    </source>
</evidence>
<evidence type="ECO:0000313" key="7">
    <source>
        <dbReference type="Proteomes" id="UP000033673"/>
    </source>
</evidence>
<dbReference type="PANTHER" id="PTHR30537:SF74">
    <property type="entry name" value="HTH-TYPE TRANSCRIPTIONAL REGULATOR TRPI"/>
    <property type="match status" value="1"/>
</dbReference>
<dbReference type="Gene3D" id="3.40.190.10">
    <property type="entry name" value="Periplasmic binding protein-like II"/>
    <property type="match status" value="2"/>
</dbReference>
<dbReference type="PROSITE" id="PS50931">
    <property type="entry name" value="HTH_LYSR"/>
    <property type="match status" value="1"/>
</dbReference>
<dbReference type="AlphaFoldDB" id="A0A0F4NQ49"/>
<dbReference type="GO" id="GO:0043565">
    <property type="term" value="F:sequence-specific DNA binding"/>
    <property type="evidence" value="ECO:0007669"/>
    <property type="project" value="TreeGrafter"/>
</dbReference>
<proteinExistence type="inferred from homology"/>
<dbReference type="Proteomes" id="UP000033673">
    <property type="component" value="Unassembled WGS sequence"/>
</dbReference>
<dbReference type="InterPro" id="IPR058163">
    <property type="entry name" value="LysR-type_TF_proteobact-type"/>
</dbReference>
<dbReference type="CDD" id="cd08432">
    <property type="entry name" value="PBP2_GcdR_TrpI_HvrB_AmpR_like"/>
    <property type="match status" value="1"/>
</dbReference>
<dbReference type="SUPFAM" id="SSF53850">
    <property type="entry name" value="Periplasmic binding protein-like II"/>
    <property type="match status" value="1"/>
</dbReference>
<dbReference type="PANTHER" id="PTHR30537">
    <property type="entry name" value="HTH-TYPE TRANSCRIPTIONAL REGULATOR"/>
    <property type="match status" value="1"/>
</dbReference>
<keyword evidence="7" id="KW-1185">Reference proteome</keyword>
<dbReference type="InterPro" id="IPR000847">
    <property type="entry name" value="LysR_HTH_N"/>
</dbReference>
<evidence type="ECO:0000256" key="1">
    <source>
        <dbReference type="ARBA" id="ARBA00009437"/>
    </source>
</evidence>
<dbReference type="GO" id="GO:0003700">
    <property type="term" value="F:DNA-binding transcription factor activity"/>
    <property type="evidence" value="ECO:0007669"/>
    <property type="project" value="InterPro"/>
</dbReference>
<evidence type="ECO:0000256" key="2">
    <source>
        <dbReference type="ARBA" id="ARBA00023015"/>
    </source>
</evidence>